<dbReference type="Proteomes" id="UP001169066">
    <property type="component" value="Unassembled WGS sequence"/>
</dbReference>
<organism evidence="1 2">
    <name type="scientific">Sulfurovum xiamenensis</name>
    <dbReference type="NCBI Taxonomy" id="3019066"/>
    <lineage>
        <taxon>Bacteria</taxon>
        <taxon>Pseudomonadati</taxon>
        <taxon>Campylobacterota</taxon>
        <taxon>Epsilonproteobacteria</taxon>
        <taxon>Campylobacterales</taxon>
        <taxon>Sulfurovaceae</taxon>
        <taxon>Sulfurovum</taxon>
    </lineage>
</organism>
<accession>A0ABT7QP67</accession>
<reference evidence="1" key="1">
    <citation type="submission" date="2023-01" db="EMBL/GenBank/DDBJ databases">
        <title>Sulfurovum sp. XTW-4 genome assembly.</title>
        <authorList>
            <person name="Wang J."/>
        </authorList>
    </citation>
    <scope>NUCLEOTIDE SEQUENCE</scope>
    <source>
        <strain evidence="1">XTW-4</strain>
    </source>
</reference>
<dbReference type="PANTHER" id="PTHR30189">
    <property type="entry name" value="LPS-ASSEMBLY PROTEIN"/>
    <property type="match status" value="1"/>
</dbReference>
<dbReference type="RefSeq" id="WP_289401302.1">
    <property type="nucleotide sequence ID" value="NZ_JAQIBC010000001.1"/>
</dbReference>
<name>A0ABT7QP67_9BACT</name>
<protein>
    <submittedName>
        <fullName evidence="1">LPS assembly protein LptD</fullName>
    </submittedName>
</protein>
<keyword evidence="2" id="KW-1185">Reference proteome</keyword>
<dbReference type="InterPro" id="IPR050218">
    <property type="entry name" value="LptD"/>
</dbReference>
<dbReference type="EMBL" id="JAQIBC010000001">
    <property type="protein sequence ID" value="MDM5262872.1"/>
    <property type="molecule type" value="Genomic_DNA"/>
</dbReference>
<dbReference type="PANTHER" id="PTHR30189:SF1">
    <property type="entry name" value="LPS-ASSEMBLY PROTEIN LPTD"/>
    <property type="match status" value="1"/>
</dbReference>
<comment type="caution">
    <text evidence="1">The sequence shown here is derived from an EMBL/GenBank/DDBJ whole genome shotgun (WGS) entry which is preliminary data.</text>
</comment>
<sequence>MGVQILHAVSDNSKIEITAKHVDATKNLVKARENVVVYYEDSVIKASSAYFDKSTKILVLDGQIEMLGYQGSKVHTNHLEIHTESKEVTFDELFLIGKNDVWIFSDDAHKEESNYTLGASLISSCDIVDPLWKMAFSDALYDSDTNYIKIYGAKVYLWDIPVFYTPYLAFSTDKERSSGLLFPAFGYSSNGGFLYEQPIFWAISPRMDIEFNPQIRTARSIGMYSTLRFVDSAYSSGKLRVGYFKDKTEYIEENSLPNGSHYGVEFNYESSKVFSHKLPTGFTDGLYINTTYLNDIDYLNLQQSHLKHFGLIPLQESRVNYFLYNNDYYAGFNSKYFIDTRKEDNSDTLQILPSIQLHKYLSHLLWDNLTYSADLRINNFDREKGTTMRQAELKVPVEFTTSFFDDFLNLSFGEELYYSKFFFGNGEYLYDDFEYYSNIHKVKLFTDLTKKYDGFTHVLQPALSYIRPGNEYKSPSLSALDVNQTALFTVGLPEEHYAFNLSQYFYDEMMNLKFFQRLTQTYNPDRSYEFADLSNEMQYNWNGWSLYNNVIYSHEYGKIRESASRITLNEQGSHFSLGHTYKQILPDVPTYITGNINANEVYFSFGYTLNEQMKLNGGVTYDVDDASSKQWRFGGSYHRDCWNATASVRQDIVPRPTGYTEDTTFYLQLNFIPFGAVGTE</sequence>
<evidence type="ECO:0000313" key="2">
    <source>
        <dbReference type="Proteomes" id="UP001169066"/>
    </source>
</evidence>
<gene>
    <name evidence="1" type="primary">lptD</name>
    <name evidence="1" type="ORF">PF327_01545</name>
</gene>
<proteinExistence type="inferred from homology"/>
<dbReference type="HAMAP" id="MF_01411">
    <property type="entry name" value="LPS_assembly_LptD"/>
    <property type="match status" value="1"/>
</dbReference>
<evidence type="ECO:0000313" key="1">
    <source>
        <dbReference type="EMBL" id="MDM5262872.1"/>
    </source>
</evidence>
<dbReference type="InterPro" id="IPR020889">
    <property type="entry name" value="LipoPS_assembly_LptD"/>
</dbReference>